<dbReference type="Gene3D" id="3.40.190.150">
    <property type="entry name" value="Bordetella uptake gene, domain 1"/>
    <property type="match status" value="1"/>
</dbReference>
<dbReference type="PANTHER" id="PTHR42928">
    <property type="entry name" value="TRICARBOXYLATE-BINDING PROTEIN"/>
    <property type="match status" value="1"/>
</dbReference>
<dbReference type="InterPro" id="IPR005064">
    <property type="entry name" value="BUG"/>
</dbReference>
<dbReference type="SUPFAM" id="SSF53850">
    <property type="entry name" value="Periplasmic binding protein-like II"/>
    <property type="match status" value="1"/>
</dbReference>
<sequence length="374" mass="38862">MKKILIAASAVALVASGITLAPANAAVVSASRATVGAQCAVDKQVAKGKGADGSDLICRAATIGTGKGIRQWLYAEDPILASLDMLITAGAGGGFDTFGVEVNRALKAEGLVTAEPTKRNISGAGQTLGLTSFYNNDSGKANMAVVVGFASVGGVHVNKGAHKVSQFVPAVSLMRDPVAIVVPKASKYKTLEDLAADMKKTTGKKLAIAGGSLGSIDHFTLATIYTTLGVPKRMNYVAYSGGGLVAGAILSDATFAAAVSGLDEFAPQIAAGTLRVLGISYDKQIPGVKAETFKEQGVDVVISNWRGIALPANTSKENRDKFIRAISVMRASNTWKAVQTARNYADFWQVGDRFNSFVRGQERSVSAAFTKLGL</sequence>
<dbReference type="Pfam" id="PF03401">
    <property type="entry name" value="TctC"/>
    <property type="match status" value="1"/>
</dbReference>
<protein>
    <submittedName>
        <fullName evidence="1">Unannotated protein</fullName>
    </submittedName>
</protein>
<proteinExistence type="predicted"/>
<dbReference type="Gene3D" id="3.40.190.10">
    <property type="entry name" value="Periplasmic binding protein-like II"/>
    <property type="match status" value="1"/>
</dbReference>
<accession>A0A6J6JHM4</accession>
<dbReference type="InterPro" id="IPR042100">
    <property type="entry name" value="Bug_dom1"/>
</dbReference>
<dbReference type="PANTHER" id="PTHR42928:SF3">
    <property type="entry name" value="UPF0065 PROTEIN YFLP"/>
    <property type="match status" value="1"/>
</dbReference>
<organism evidence="1">
    <name type="scientific">freshwater metagenome</name>
    <dbReference type="NCBI Taxonomy" id="449393"/>
    <lineage>
        <taxon>unclassified sequences</taxon>
        <taxon>metagenomes</taxon>
        <taxon>ecological metagenomes</taxon>
    </lineage>
</organism>
<name>A0A6J6JHM4_9ZZZZ</name>
<gene>
    <name evidence="1" type="ORF">UFOPK2131_00635</name>
</gene>
<reference evidence="1" key="1">
    <citation type="submission" date="2020-05" db="EMBL/GenBank/DDBJ databases">
        <authorList>
            <person name="Chiriac C."/>
            <person name="Salcher M."/>
            <person name="Ghai R."/>
            <person name="Kavagutti S V."/>
        </authorList>
    </citation>
    <scope>NUCLEOTIDE SEQUENCE</scope>
</reference>
<evidence type="ECO:0000313" key="1">
    <source>
        <dbReference type="EMBL" id="CAB4636741.1"/>
    </source>
</evidence>
<dbReference type="AlphaFoldDB" id="A0A6J6JHM4"/>
<dbReference type="EMBL" id="CAEZVT010000066">
    <property type="protein sequence ID" value="CAB4636741.1"/>
    <property type="molecule type" value="Genomic_DNA"/>
</dbReference>